<keyword evidence="3" id="KW-0677">Repeat</keyword>
<sequence length="195" mass="21271">MSKSAKHQMLAGEPFLAGDPDLIAHAGRTRAAVNKFNNADYDDPNRMEILRAILGKAPNEFWVESPFYVEYGEMVEIGERTFINRNCSIMDNHFVRIGSETLIAPNVQILTAGHPIHAHERCVYPYPDEPERMNFVNKAAPVTIGDQCWIGAGAIIVPGVTIGDRTTIGAGAVVTKDIPSDCVAVGSPARVIKEL</sequence>
<evidence type="ECO:0000259" key="5">
    <source>
        <dbReference type="SMART" id="SM01266"/>
    </source>
</evidence>
<dbReference type="Proteomes" id="UP001161405">
    <property type="component" value="Unassembled WGS sequence"/>
</dbReference>
<proteinExistence type="inferred from homology"/>
<dbReference type="CDD" id="cd03357">
    <property type="entry name" value="LbH_MAT_GAT"/>
    <property type="match status" value="1"/>
</dbReference>
<dbReference type="PANTHER" id="PTHR23416:SF23">
    <property type="entry name" value="ACETYLTRANSFERASE C18B11.09C-RELATED"/>
    <property type="match status" value="1"/>
</dbReference>
<dbReference type="InterPro" id="IPR001451">
    <property type="entry name" value="Hexapep"/>
</dbReference>
<organism evidence="6 7">
    <name type="scientific">Maritalea porphyrae</name>
    <dbReference type="NCBI Taxonomy" id="880732"/>
    <lineage>
        <taxon>Bacteria</taxon>
        <taxon>Pseudomonadati</taxon>
        <taxon>Pseudomonadota</taxon>
        <taxon>Alphaproteobacteria</taxon>
        <taxon>Hyphomicrobiales</taxon>
        <taxon>Devosiaceae</taxon>
        <taxon>Maritalea</taxon>
    </lineage>
</organism>
<dbReference type="SUPFAM" id="SSF51161">
    <property type="entry name" value="Trimeric LpxA-like enzymes"/>
    <property type="match status" value="1"/>
</dbReference>
<dbReference type="EMBL" id="BSNI01000002">
    <property type="protein sequence ID" value="GLQ16587.1"/>
    <property type="molecule type" value="Genomic_DNA"/>
</dbReference>
<reference evidence="6" key="1">
    <citation type="journal article" date="2014" name="Int. J. Syst. Evol. Microbiol.">
        <title>Complete genome of a new Firmicutes species belonging to the dominant human colonic microbiota ('Ruminococcus bicirculans') reveals two chromosomes and a selective capacity to utilize plant glucans.</title>
        <authorList>
            <consortium name="NISC Comparative Sequencing Program"/>
            <person name="Wegmann U."/>
            <person name="Louis P."/>
            <person name="Goesmann A."/>
            <person name="Henrissat B."/>
            <person name="Duncan S.H."/>
            <person name="Flint H.J."/>
        </authorList>
    </citation>
    <scope>NUCLEOTIDE SEQUENCE</scope>
    <source>
        <strain evidence="6">NBRC 107169</strain>
    </source>
</reference>
<evidence type="ECO:0000256" key="1">
    <source>
        <dbReference type="ARBA" id="ARBA00007274"/>
    </source>
</evidence>
<evidence type="ECO:0000256" key="4">
    <source>
        <dbReference type="ARBA" id="ARBA00023315"/>
    </source>
</evidence>
<dbReference type="Gene3D" id="2.160.10.10">
    <property type="entry name" value="Hexapeptide repeat proteins"/>
    <property type="match status" value="1"/>
</dbReference>
<dbReference type="InterPro" id="IPR011004">
    <property type="entry name" value="Trimer_LpxA-like_sf"/>
</dbReference>
<gene>
    <name evidence="6" type="primary">thgA2</name>
    <name evidence="6" type="ORF">GCM10007879_08360</name>
</gene>
<name>A0ABQ5UN53_9HYPH</name>
<dbReference type="InterPro" id="IPR024688">
    <property type="entry name" value="Mac_dom"/>
</dbReference>
<keyword evidence="2" id="KW-0808">Transferase</keyword>
<feature type="domain" description="Maltose/galactoside acetyltransferase" evidence="5">
    <location>
        <begin position="6"/>
        <end position="59"/>
    </location>
</feature>
<evidence type="ECO:0000313" key="6">
    <source>
        <dbReference type="EMBL" id="GLQ16587.1"/>
    </source>
</evidence>
<evidence type="ECO:0000256" key="3">
    <source>
        <dbReference type="ARBA" id="ARBA00022737"/>
    </source>
</evidence>
<accession>A0ABQ5UN53</accession>
<evidence type="ECO:0000313" key="7">
    <source>
        <dbReference type="Proteomes" id="UP001161405"/>
    </source>
</evidence>
<dbReference type="RefSeq" id="WP_284362251.1">
    <property type="nucleotide sequence ID" value="NZ_BSNI01000002.1"/>
</dbReference>
<dbReference type="PANTHER" id="PTHR23416">
    <property type="entry name" value="SIALIC ACID SYNTHASE-RELATED"/>
    <property type="match status" value="1"/>
</dbReference>
<reference evidence="6" key="2">
    <citation type="submission" date="2023-01" db="EMBL/GenBank/DDBJ databases">
        <title>Draft genome sequence of Maritalea porphyrae strain NBRC 107169.</title>
        <authorList>
            <person name="Sun Q."/>
            <person name="Mori K."/>
        </authorList>
    </citation>
    <scope>NUCLEOTIDE SEQUENCE</scope>
    <source>
        <strain evidence="6">NBRC 107169</strain>
    </source>
</reference>
<protein>
    <submittedName>
        <fullName evidence="6">Galactoside O-acetyltransferase</fullName>
    </submittedName>
</protein>
<dbReference type="InterPro" id="IPR051159">
    <property type="entry name" value="Hexapeptide_acetyltransf"/>
</dbReference>
<dbReference type="Pfam" id="PF00132">
    <property type="entry name" value="Hexapep"/>
    <property type="match status" value="1"/>
</dbReference>
<keyword evidence="4" id="KW-0012">Acyltransferase</keyword>
<keyword evidence="7" id="KW-1185">Reference proteome</keyword>
<dbReference type="Pfam" id="PF12464">
    <property type="entry name" value="Mac"/>
    <property type="match status" value="1"/>
</dbReference>
<evidence type="ECO:0000256" key="2">
    <source>
        <dbReference type="ARBA" id="ARBA00022679"/>
    </source>
</evidence>
<comment type="similarity">
    <text evidence="1">Belongs to the transferase hexapeptide repeat family.</text>
</comment>
<comment type="caution">
    <text evidence="6">The sequence shown here is derived from an EMBL/GenBank/DDBJ whole genome shotgun (WGS) entry which is preliminary data.</text>
</comment>
<dbReference type="InterPro" id="IPR018357">
    <property type="entry name" value="Hexapep_transf_CS"/>
</dbReference>
<dbReference type="SMART" id="SM01266">
    <property type="entry name" value="Mac"/>
    <property type="match status" value="1"/>
</dbReference>
<dbReference type="PROSITE" id="PS00101">
    <property type="entry name" value="HEXAPEP_TRANSFERASES"/>
    <property type="match status" value="1"/>
</dbReference>